<evidence type="ECO:0000313" key="3">
    <source>
        <dbReference type="EMBL" id="ACV25554.1"/>
    </source>
</evidence>
<evidence type="ECO:0000256" key="1">
    <source>
        <dbReference type="SAM" id="Phobius"/>
    </source>
</evidence>
<dbReference type="OrthoDB" id="240564at2"/>
<dbReference type="InterPro" id="IPR005182">
    <property type="entry name" value="YdbS-like_PH"/>
</dbReference>
<dbReference type="InterPro" id="IPR014529">
    <property type="entry name" value="UCP026631"/>
</dbReference>
<keyword evidence="1" id="KW-1133">Transmembrane helix</keyword>
<accession>C7R6N8</accession>
<proteinExistence type="predicted"/>
<dbReference type="PANTHER" id="PTHR34473">
    <property type="entry name" value="UPF0699 TRANSMEMBRANE PROTEIN YDBS"/>
    <property type="match status" value="1"/>
</dbReference>
<dbReference type="RefSeq" id="WP_012800069.1">
    <property type="nucleotide sequence ID" value="NC_013166.1"/>
</dbReference>
<dbReference type="HOGENOM" id="CLU_024617_6_1_6"/>
<gene>
    <name evidence="3" type="ordered locus">Kkor_0133</name>
</gene>
<dbReference type="eggNOG" id="COG3428">
    <property type="taxonomic scope" value="Bacteria"/>
</dbReference>
<protein>
    <submittedName>
        <fullName evidence="3">Membrane-flanked domain protein</fullName>
    </submittedName>
</protein>
<feature type="domain" description="YdbS-like PH" evidence="2">
    <location>
        <begin position="61"/>
        <end position="139"/>
    </location>
</feature>
<dbReference type="Proteomes" id="UP000001231">
    <property type="component" value="Chromosome"/>
</dbReference>
<dbReference type="PANTHER" id="PTHR34473:SF2">
    <property type="entry name" value="UPF0699 TRANSMEMBRANE PROTEIN YDBT"/>
    <property type="match status" value="1"/>
</dbReference>
<keyword evidence="1" id="KW-0812">Transmembrane</keyword>
<dbReference type="PIRSF" id="PIRSF026631">
    <property type="entry name" value="UCP026631"/>
    <property type="match status" value="1"/>
</dbReference>
<feature type="domain" description="YdbS-like PH" evidence="2">
    <location>
        <begin position="405"/>
        <end position="485"/>
    </location>
</feature>
<feature type="domain" description="YdbS-like PH" evidence="2">
    <location>
        <begin position="262"/>
        <end position="312"/>
    </location>
</feature>
<feature type="transmembrane region" description="Helical" evidence="1">
    <location>
        <begin position="362"/>
        <end position="379"/>
    </location>
</feature>
<feature type="transmembrane region" description="Helical" evidence="1">
    <location>
        <begin position="224"/>
        <end position="252"/>
    </location>
</feature>
<evidence type="ECO:0000259" key="2">
    <source>
        <dbReference type="Pfam" id="PF03703"/>
    </source>
</evidence>
<keyword evidence="1" id="KW-0472">Membrane</keyword>
<organism evidence="3 4">
    <name type="scientific">Kangiella koreensis (strain DSM 16069 / JCM 12317 / KCTC 12182 / SW-125)</name>
    <dbReference type="NCBI Taxonomy" id="523791"/>
    <lineage>
        <taxon>Bacteria</taxon>
        <taxon>Pseudomonadati</taxon>
        <taxon>Pseudomonadota</taxon>
        <taxon>Gammaproteobacteria</taxon>
        <taxon>Kangiellales</taxon>
        <taxon>Kangiellaceae</taxon>
        <taxon>Kangiella</taxon>
    </lineage>
</organism>
<name>C7R6N8_KANKD</name>
<dbReference type="EMBL" id="CP001707">
    <property type="protein sequence ID" value="ACV25554.1"/>
    <property type="molecule type" value="Genomic_DNA"/>
</dbReference>
<feature type="transmembrane region" description="Helical" evidence="1">
    <location>
        <begin position="44"/>
        <end position="64"/>
    </location>
</feature>
<dbReference type="KEGG" id="kko:Kkor_0133"/>
<dbReference type="AlphaFoldDB" id="C7R6N8"/>
<keyword evidence="4" id="KW-1185">Reference proteome</keyword>
<feature type="transmembrane region" description="Helical" evidence="1">
    <location>
        <begin position="173"/>
        <end position="192"/>
    </location>
</feature>
<dbReference type="STRING" id="523791.Kkor_0133"/>
<dbReference type="Pfam" id="PF03703">
    <property type="entry name" value="bPH_2"/>
    <property type="match status" value="3"/>
</dbReference>
<reference evidence="3 4" key="1">
    <citation type="journal article" date="2009" name="Stand. Genomic Sci.">
        <title>Complete genome sequence of Kangiella koreensis type strain (SW-125).</title>
        <authorList>
            <person name="Han C."/>
            <person name="Sikorski J."/>
            <person name="Lapidus A."/>
            <person name="Nolan M."/>
            <person name="Glavina Del Rio T."/>
            <person name="Tice H."/>
            <person name="Cheng J.F."/>
            <person name="Lucas S."/>
            <person name="Chen F."/>
            <person name="Copeland A."/>
            <person name="Ivanova N."/>
            <person name="Mavromatis K."/>
            <person name="Ovchinnikova G."/>
            <person name="Pati A."/>
            <person name="Bruce D."/>
            <person name="Goodwin L."/>
            <person name="Pitluck S."/>
            <person name="Chen A."/>
            <person name="Palaniappan K."/>
            <person name="Land M."/>
            <person name="Hauser L."/>
            <person name="Chang Y.J."/>
            <person name="Jeffries C.D."/>
            <person name="Chain P."/>
            <person name="Saunders E."/>
            <person name="Brettin T."/>
            <person name="Goker M."/>
            <person name="Tindall B.J."/>
            <person name="Bristow J."/>
            <person name="Eisen J.A."/>
            <person name="Markowitz V."/>
            <person name="Hugenholtz P."/>
            <person name="Kyrpides N.C."/>
            <person name="Klenk H.P."/>
            <person name="Detter J.C."/>
        </authorList>
    </citation>
    <scope>NUCLEOTIDE SEQUENCE [LARGE SCALE GENOMIC DNA]</scope>
    <source>
        <strain evidence="4">DSM 16069 / KCTC 12182 / SW-125</strain>
    </source>
</reference>
<evidence type="ECO:0000313" key="4">
    <source>
        <dbReference type="Proteomes" id="UP000001231"/>
    </source>
</evidence>
<sequence>MQSDTNAYRLHKISPLFILFENIKKLIFPIVLALFSTRGSSWELFALGFALIISLGAIVQYRFYRYWLEGDKIRVKEGIFFRNVRQVPYKKIQNLNLVQSPLHRLFGVVKVQLESASGGRPEAVINVIDMAAVKELKQKINGEEEEQQEEEVAEPKDSILSLSFGEIVRYGIITNRGIVAVAVFMGFTMQFLDDQIERLVKNYISQFTQWIDGLISSVQIENGWLYFTLLTLIGIIFALLALWLLSIVMALLKFHGFVLIKTKEKLQATLGLLTRLQATIPMGRIQSLTIHESLLHRWFKRIGITIETAGGVNNDQQGVSMKQVAPIAPNTMRTQLLKEIQEDVDWDVIEWKGLNPKGWRRVLKVMLIIGLVIGLPTLLYSIYAYPVWLLIWGLYSVYYSKAYIRTAGYTLSGEVIGFKDGVIFSKCTFVRLPKTQTIAVKESPFDRRHRMASLEVDTAGAMVGAHHINIPYINLDEALAIKRSISDKIKGTQFKW</sequence>
<dbReference type="InParanoid" id="C7R6N8"/>